<accession>A0A9D3XU28</accession>
<comment type="caution">
    <text evidence="1">The sequence shown here is derived from an EMBL/GenBank/DDBJ whole genome shotgun (WGS) entry which is preliminary data.</text>
</comment>
<sequence>MARLSREGGSRLDGGSGEYFMLVSTEFFLSPSVNGFEIPPDTGSCPAMIPQCSCHCPPAPCPSPAQAGPRASEEGITPPSPKGWWFAIARRAGVQLSMLHPTSRCQAPMLYYFIIILQYTITNTGPQMCKVKAFQ</sequence>
<gene>
    <name evidence="1" type="ORF">KIL84_018872</name>
</gene>
<protein>
    <submittedName>
        <fullName evidence="1">Uncharacterized protein</fullName>
    </submittedName>
</protein>
<dbReference type="Proteomes" id="UP000827986">
    <property type="component" value="Unassembled WGS sequence"/>
</dbReference>
<name>A0A9D3XU28_9SAUR</name>
<dbReference type="AlphaFoldDB" id="A0A9D3XU28"/>
<proteinExistence type="predicted"/>
<reference evidence="1" key="1">
    <citation type="submission" date="2021-09" db="EMBL/GenBank/DDBJ databases">
        <title>The genome of Mauremys mutica provides insights into the evolution of semi-aquatic lifestyle.</title>
        <authorList>
            <person name="Gong S."/>
            <person name="Gao Y."/>
        </authorList>
    </citation>
    <scope>NUCLEOTIDE SEQUENCE</scope>
    <source>
        <strain evidence="1">MM-2020</strain>
        <tissue evidence="1">Muscle</tissue>
    </source>
</reference>
<keyword evidence="2" id="KW-1185">Reference proteome</keyword>
<evidence type="ECO:0000313" key="1">
    <source>
        <dbReference type="EMBL" id="KAH1186123.1"/>
    </source>
</evidence>
<organism evidence="1 2">
    <name type="scientific">Mauremys mutica</name>
    <name type="common">yellowpond turtle</name>
    <dbReference type="NCBI Taxonomy" id="74926"/>
    <lineage>
        <taxon>Eukaryota</taxon>
        <taxon>Metazoa</taxon>
        <taxon>Chordata</taxon>
        <taxon>Craniata</taxon>
        <taxon>Vertebrata</taxon>
        <taxon>Euteleostomi</taxon>
        <taxon>Archelosauria</taxon>
        <taxon>Testudinata</taxon>
        <taxon>Testudines</taxon>
        <taxon>Cryptodira</taxon>
        <taxon>Durocryptodira</taxon>
        <taxon>Testudinoidea</taxon>
        <taxon>Geoemydidae</taxon>
        <taxon>Geoemydinae</taxon>
        <taxon>Mauremys</taxon>
    </lineage>
</organism>
<evidence type="ECO:0000313" key="2">
    <source>
        <dbReference type="Proteomes" id="UP000827986"/>
    </source>
</evidence>
<dbReference type="EMBL" id="JAHDVG010000463">
    <property type="protein sequence ID" value="KAH1186123.1"/>
    <property type="molecule type" value="Genomic_DNA"/>
</dbReference>